<dbReference type="InterPro" id="IPR001763">
    <property type="entry name" value="Rhodanese-like_dom"/>
</dbReference>
<dbReference type="Proteomes" id="UP000813672">
    <property type="component" value="Unassembled WGS sequence"/>
</dbReference>
<protein>
    <submittedName>
        <fullName evidence="2">Sulfurtransferase</fullName>
    </submittedName>
</protein>
<dbReference type="SUPFAM" id="SSF52821">
    <property type="entry name" value="Rhodanese/Cell cycle control phosphatase"/>
    <property type="match status" value="1"/>
</dbReference>
<feature type="domain" description="Rhodanese" evidence="1">
    <location>
        <begin position="22"/>
        <end position="118"/>
    </location>
</feature>
<reference evidence="2" key="1">
    <citation type="journal article" date="2021" name="Environ. Microbiol.">
        <title>Cryptic niche differentiation of novel sediment ecotypes of Rugeria pomeroyi correlates with nitrate respiration.</title>
        <authorList>
            <person name="Lin X."/>
            <person name="McNichol J."/>
            <person name="Chu X."/>
            <person name="Qian Y."/>
            <person name="Luo H."/>
        </authorList>
    </citation>
    <scope>NUCLEOTIDE SEQUENCE</scope>
    <source>
        <strain evidence="2">SZCCDBB064</strain>
    </source>
</reference>
<dbReference type="Pfam" id="PF00581">
    <property type="entry name" value="Rhodanese"/>
    <property type="match status" value="1"/>
</dbReference>
<name>A0A9Q3WIQ1_9RHOB</name>
<gene>
    <name evidence="2" type="ORF">KBY27_01730</name>
</gene>
<evidence type="ECO:0000313" key="3">
    <source>
        <dbReference type="Proteomes" id="UP000813672"/>
    </source>
</evidence>
<evidence type="ECO:0000259" key="1">
    <source>
        <dbReference type="PROSITE" id="PS50206"/>
    </source>
</evidence>
<proteinExistence type="predicted"/>
<organism evidence="2 3">
    <name type="scientific">Ruegeria pomeroyi</name>
    <dbReference type="NCBI Taxonomy" id="89184"/>
    <lineage>
        <taxon>Bacteria</taxon>
        <taxon>Pseudomonadati</taxon>
        <taxon>Pseudomonadota</taxon>
        <taxon>Alphaproteobacteria</taxon>
        <taxon>Rhodobacterales</taxon>
        <taxon>Roseobacteraceae</taxon>
        <taxon>Ruegeria</taxon>
    </lineage>
</organism>
<evidence type="ECO:0000313" key="2">
    <source>
        <dbReference type="EMBL" id="MCE8536167.1"/>
    </source>
</evidence>
<sequence>MFFFRKPAQPGLSVSEAVEAASRGDLLLIDVREAGELAATGKAAGALHIPLMRLSDKADRRHPEFDPRLKDATRIAVYCASGGRSARARKLLLGLGYPEVHNLGGLGHWARAGGRIERA</sequence>
<dbReference type="PROSITE" id="PS50206">
    <property type="entry name" value="RHODANESE_3"/>
    <property type="match status" value="1"/>
</dbReference>
<dbReference type="EMBL" id="JAGQAF010000001">
    <property type="protein sequence ID" value="MCE8536167.1"/>
    <property type="molecule type" value="Genomic_DNA"/>
</dbReference>
<dbReference type="PANTHER" id="PTHR43031">
    <property type="entry name" value="FAD-DEPENDENT OXIDOREDUCTASE"/>
    <property type="match status" value="1"/>
</dbReference>
<accession>A0A9Q3WIQ1</accession>
<dbReference type="InterPro" id="IPR050229">
    <property type="entry name" value="GlpE_sulfurtransferase"/>
</dbReference>
<dbReference type="InterPro" id="IPR036873">
    <property type="entry name" value="Rhodanese-like_dom_sf"/>
</dbReference>
<dbReference type="Gene3D" id="3.40.250.10">
    <property type="entry name" value="Rhodanese-like domain"/>
    <property type="match status" value="1"/>
</dbReference>
<dbReference type="SMART" id="SM00450">
    <property type="entry name" value="RHOD"/>
    <property type="match status" value="1"/>
</dbReference>
<dbReference type="PANTHER" id="PTHR43031:SF16">
    <property type="entry name" value="OXIDOREDUCTASE"/>
    <property type="match status" value="1"/>
</dbReference>
<dbReference type="RefSeq" id="WP_234218177.1">
    <property type="nucleotide sequence ID" value="NZ_JAGQAF010000001.1"/>
</dbReference>
<dbReference type="AlphaFoldDB" id="A0A9Q3WIQ1"/>
<comment type="caution">
    <text evidence="2">The sequence shown here is derived from an EMBL/GenBank/DDBJ whole genome shotgun (WGS) entry which is preliminary data.</text>
</comment>